<evidence type="ECO:0000256" key="1">
    <source>
        <dbReference type="SAM" id="SignalP"/>
    </source>
</evidence>
<evidence type="ECO:0000313" key="2">
    <source>
        <dbReference type="EMBL" id="PNI56679.1"/>
    </source>
</evidence>
<name>A0A2J8MAY7_PANTR</name>
<sequence length="68" mass="7134">MRLHLLLLLALCGAGTTAAELSYSLRGNWSICNGNGSLELPGAVPGCVHSALFQQGLIQSLTLSPRLE</sequence>
<feature type="chain" id="PRO_5014433504" evidence="1">
    <location>
        <begin position="20"/>
        <end position="68"/>
    </location>
</feature>
<keyword evidence="1" id="KW-0732">Signal</keyword>
<reference evidence="2 3" key="1">
    <citation type="submission" date="2017-12" db="EMBL/GenBank/DDBJ databases">
        <title>High-resolution comparative analysis of great ape genomes.</title>
        <authorList>
            <person name="Pollen A."/>
            <person name="Hastie A."/>
            <person name="Hormozdiari F."/>
            <person name="Dougherty M."/>
            <person name="Liu R."/>
            <person name="Chaisson M."/>
            <person name="Hoppe E."/>
            <person name="Hill C."/>
            <person name="Pang A."/>
            <person name="Hillier L."/>
            <person name="Baker C."/>
            <person name="Armstrong J."/>
            <person name="Shendure J."/>
            <person name="Paten B."/>
            <person name="Wilson R."/>
            <person name="Chao H."/>
            <person name="Schneider V."/>
            <person name="Ventura M."/>
            <person name="Kronenberg Z."/>
            <person name="Murali S."/>
            <person name="Gordon D."/>
            <person name="Cantsilieris S."/>
            <person name="Munson K."/>
            <person name="Nelson B."/>
            <person name="Raja A."/>
            <person name="Underwood J."/>
            <person name="Diekhans M."/>
            <person name="Fiddes I."/>
            <person name="Haussler D."/>
            <person name="Eichler E."/>
        </authorList>
    </citation>
    <scope>NUCLEOTIDE SEQUENCE [LARGE SCALE GENOMIC DNA]</scope>
    <source>
        <strain evidence="2">Yerkes chimp pedigree #C0471</strain>
    </source>
</reference>
<feature type="signal peptide" evidence="1">
    <location>
        <begin position="1"/>
        <end position="19"/>
    </location>
</feature>
<dbReference type="InterPro" id="IPR008979">
    <property type="entry name" value="Galactose-bd-like_sf"/>
</dbReference>
<protein>
    <submittedName>
        <fullName evidence="2">MANBA isoform 6</fullName>
    </submittedName>
</protein>
<evidence type="ECO:0000313" key="3">
    <source>
        <dbReference type="Proteomes" id="UP000236370"/>
    </source>
</evidence>
<dbReference type="EMBL" id="NBAG03000262">
    <property type="protein sequence ID" value="PNI56679.1"/>
    <property type="molecule type" value="Genomic_DNA"/>
</dbReference>
<gene>
    <name evidence="2" type="ORF">CK820_G0022238</name>
</gene>
<dbReference type="Gene3D" id="2.60.120.260">
    <property type="entry name" value="Galactose-binding domain-like"/>
    <property type="match status" value="1"/>
</dbReference>
<dbReference type="AlphaFoldDB" id="A0A2J8MAY7"/>
<dbReference type="Proteomes" id="UP000236370">
    <property type="component" value="Unassembled WGS sequence"/>
</dbReference>
<accession>A0A2J8MAY7</accession>
<organism evidence="2 3">
    <name type="scientific">Pan troglodytes</name>
    <name type="common">Chimpanzee</name>
    <dbReference type="NCBI Taxonomy" id="9598"/>
    <lineage>
        <taxon>Eukaryota</taxon>
        <taxon>Metazoa</taxon>
        <taxon>Chordata</taxon>
        <taxon>Craniata</taxon>
        <taxon>Vertebrata</taxon>
        <taxon>Euteleostomi</taxon>
        <taxon>Mammalia</taxon>
        <taxon>Eutheria</taxon>
        <taxon>Euarchontoglires</taxon>
        <taxon>Primates</taxon>
        <taxon>Haplorrhini</taxon>
        <taxon>Catarrhini</taxon>
        <taxon>Hominidae</taxon>
        <taxon>Pan</taxon>
    </lineage>
</organism>
<comment type="caution">
    <text evidence="2">The sequence shown here is derived from an EMBL/GenBank/DDBJ whole genome shotgun (WGS) entry which is preliminary data.</text>
</comment>
<dbReference type="SUPFAM" id="SSF49785">
    <property type="entry name" value="Galactose-binding domain-like"/>
    <property type="match status" value="1"/>
</dbReference>
<dbReference type="SMR" id="A0A2J8MAY7"/>
<proteinExistence type="predicted"/>